<proteinExistence type="predicted"/>
<dbReference type="Proteomes" id="UP000655016">
    <property type="component" value="Unassembled WGS sequence"/>
</dbReference>
<evidence type="ECO:0008006" key="3">
    <source>
        <dbReference type="Google" id="ProtNLM"/>
    </source>
</evidence>
<evidence type="ECO:0000313" key="2">
    <source>
        <dbReference type="Proteomes" id="UP000655016"/>
    </source>
</evidence>
<comment type="caution">
    <text evidence="1">The sequence shown here is derived from an EMBL/GenBank/DDBJ whole genome shotgun (WGS) entry which is preliminary data.</text>
</comment>
<keyword evidence="2" id="KW-1185">Reference proteome</keyword>
<dbReference type="RefSeq" id="WP_163393270.1">
    <property type="nucleotide sequence ID" value="NZ_BMKP01000002.1"/>
</dbReference>
<evidence type="ECO:0000313" key="1">
    <source>
        <dbReference type="EMBL" id="GGF06378.1"/>
    </source>
</evidence>
<protein>
    <recommendedName>
        <fullName evidence="3">TIGR04255 family protein</fullName>
    </recommendedName>
</protein>
<gene>
    <name evidence="1" type="ORF">GCM10011518_14620</name>
</gene>
<sequence length="227" mass="26957">MTNFFEHFKTTLFAEFQFLKDFGFSDFEEEQIAYEYHFVAKSKDNIKLDIQIELTSSTPIWISINGIYLENLFASNSFFKEYSSELESIYRTIDNPKNITNNQNAFAEKGFVLNERYLSFVKSLLIDNPEYLQDVAIYDRQQEVRKLQTELELADYLKDFKNLFNKDGQLLPTETFFKAQFDNNQLTVETDKISADFNSYDEFVEFMNSFSSENIQFENIIYKFEPK</sequence>
<dbReference type="EMBL" id="BMKP01000002">
    <property type="protein sequence ID" value="GGF06378.1"/>
    <property type="molecule type" value="Genomic_DNA"/>
</dbReference>
<organism evidence="1 2">
    <name type="scientific">Flavobacterium limi</name>
    <dbReference type="NCBI Taxonomy" id="2045105"/>
    <lineage>
        <taxon>Bacteria</taxon>
        <taxon>Pseudomonadati</taxon>
        <taxon>Bacteroidota</taxon>
        <taxon>Flavobacteriia</taxon>
        <taxon>Flavobacteriales</taxon>
        <taxon>Flavobacteriaceae</taxon>
        <taxon>Flavobacterium</taxon>
    </lineage>
</organism>
<name>A0ABQ1TXX9_9FLAO</name>
<reference evidence="2" key="1">
    <citation type="journal article" date="2019" name="Int. J. Syst. Evol. Microbiol.">
        <title>The Global Catalogue of Microorganisms (GCM) 10K type strain sequencing project: providing services to taxonomists for standard genome sequencing and annotation.</title>
        <authorList>
            <consortium name="The Broad Institute Genomics Platform"/>
            <consortium name="The Broad Institute Genome Sequencing Center for Infectious Disease"/>
            <person name="Wu L."/>
            <person name="Ma J."/>
        </authorList>
    </citation>
    <scope>NUCLEOTIDE SEQUENCE [LARGE SCALE GENOMIC DNA]</scope>
    <source>
        <strain evidence="2">CGMCC 1.16060</strain>
    </source>
</reference>
<accession>A0ABQ1TXX9</accession>